<comment type="caution">
    <text evidence="3">The sequence shown here is derived from an EMBL/GenBank/DDBJ whole genome shotgun (WGS) entry which is preliminary data.</text>
</comment>
<reference evidence="3 4" key="1">
    <citation type="journal article" date="2015" name="Nature">
        <title>rRNA introns, odd ribosomes, and small enigmatic genomes across a large radiation of phyla.</title>
        <authorList>
            <person name="Brown C.T."/>
            <person name="Hug L.A."/>
            <person name="Thomas B.C."/>
            <person name="Sharon I."/>
            <person name="Castelle C.J."/>
            <person name="Singh A."/>
            <person name="Wilkins M.J."/>
            <person name="Williams K.H."/>
            <person name="Banfield J.F."/>
        </authorList>
    </citation>
    <scope>NUCLEOTIDE SEQUENCE [LARGE SCALE GENOMIC DNA]</scope>
</reference>
<dbReference type="Pfam" id="PF22725">
    <property type="entry name" value="GFO_IDH_MocA_C3"/>
    <property type="match status" value="1"/>
</dbReference>
<name>A0A0G1IF75_9BACT</name>
<feature type="domain" description="GFO/IDH/MocA-like oxidoreductase" evidence="2">
    <location>
        <begin position="121"/>
        <end position="245"/>
    </location>
</feature>
<sequence length="325" mass="37202">MGKRRIRNLFANGEKNIIGFDLSPERRKEAEEEYGIKTIDGLNKISDEAFDSVIISTPPNKHGDFIRWAIGKKKHFFVEVTTSDDGYENVFSAEGRPASGGENLNIVMAPSCTYRFFLPIKMMKEVIDSGKIGRILSFQHHMGQYLPDWHPWEDYRNVYFSKKETGACREMLPYELIWLNWLTGSQVGKISGYIGKISDLDMEADDLIAANLQYANKVVGNIMIDVISRKPFRTTRILGSEGVLEWEWLDHIIKIYDAKSKITETIDVPKGNPHTGYINAEEMYNDEIKAFLEAIYGRAPYPYTFEEDLRNLKTLYKLESGGGEI</sequence>
<dbReference type="InterPro" id="IPR000683">
    <property type="entry name" value="Gfo/Idh/MocA-like_OxRdtase_N"/>
</dbReference>
<dbReference type="Gene3D" id="3.40.50.720">
    <property type="entry name" value="NAD(P)-binding Rossmann-like Domain"/>
    <property type="match status" value="1"/>
</dbReference>
<dbReference type="PANTHER" id="PTHR43377">
    <property type="entry name" value="BILIVERDIN REDUCTASE A"/>
    <property type="match status" value="1"/>
</dbReference>
<dbReference type="EMBL" id="LCIN01000001">
    <property type="protein sequence ID" value="KKT57830.1"/>
    <property type="molecule type" value="Genomic_DNA"/>
</dbReference>
<dbReference type="SUPFAM" id="SSF51735">
    <property type="entry name" value="NAD(P)-binding Rossmann-fold domains"/>
    <property type="match status" value="1"/>
</dbReference>
<evidence type="ECO:0000259" key="2">
    <source>
        <dbReference type="Pfam" id="PF22725"/>
    </source>
</evidence>
<dbReference type="AlphaFoldDB" id="A0A0G1IF75"/>
<feature type="domain" description="Gfo/Idh/MocA-like oxidoreductase N-terminal" evidence="1">
    <location>
        <begin position="20"/>
        <end position="79"/>
    </location>
</feature>
<accession>A0A0G1IF75</accession>
<dbReference type="Proteomes" id="UP000033977">
    <property type="component" value="Unassembled WGS sequence"/>
</dbReference>
<proteinExistence type="predicted"/>
<dbReference type="Gene3D" id="3.30.360.10">
    <property type="entry name" value="Dihydrodipicolinate Reductase, domain 2"/>
    <property type="match status" value="1"/>
</dbReference>
<dbReference type="InterPro" id="IPR036291">
    <property type="entry name" value="NAD(P)-bd_dom_sf"/>
</dbReference>
<dbReference type="PANTHER" id="PTHR43377:SF1">
    <property type="entry name" value="BILIVERDIN REDUCTASE A"/>
    <property type="match status" value="1"/>
</dbReference>
<evidence type="ECO:0000313" key="4">
    <source>
        <dbReference type="Proteomes" id="UP000033977"/>
    </source>
</evidence>
<dbReference type="SUPFAM" id="SSF55347">
    <property type="entry name" value="Glyceraldehyde-3-phosphate dehydrogenase-like, C-terminal domain"/>
    <property type="match status" value="1"/>
</dbReference>
<dbReference type="InterPro" id="IPR051450">
    <property type="entry name" value="Gfo/Idh/MocA_Oxidoreductases"/>
</dbReference>
<evidence type="ECO:0000259" key="1">
    <source>
        <dbReference type="Pfam" id="PF01408"/>
    </source>
</evidence>
<protein>
    <submittedName>
        <fullName evidence="3">Oxidoreductase-like protein</fullName>
    </submittedName>
</protein>
<dbReference type="InterPro" id="IPR055170">
    <property type="entry name" value="GFO_IDH_MocA-like_dom"/>
</dbReference>
<dbReference type="GO" id="GO:0000166">
    <property type="term" value="F:nucleotide binding"/>
    <property type="evidence" value="ECO:0007669"/>
    <property type="project" value="InterPro"/>
</dbReference>
<gene>
    <name evidence="3" type="ORF">UW49_C0001G0014</name>
</gene>
<organism evidence="3 4">
    <name type="scientific">Candidatus Giovannonibacteria bacterium GW2011_GWB1_44_23</name>
    <dbReference type="NCBI Taxonomy" id="1618652"/>
    <lineage>
        <taxon>Bacteria</taxon>
        <taxon>Candidatus Giovannoniibacteriota</taxon>
    </lineage>
</organism>
<evidence type="ECO:0000313" key="3">
    <source>
        <dbReference type="EMBL" id="KKT57830.1"/>
    </source>
</evidence>
<dbReference type="Pfam" id="PF01408">
    <property type="entry name" value="GFO_IDH_MocA"/>
    <property type="match status" value="1"/>
</dbReference>